<keyword evidence="4 5" id="KW-0472">Membrane</keyword>
<dbReference type="Pfam" id="PF13000">
    <property type="entry name" value="Acatn"/>
    <property type="match status" value="1"/>
</dbReference>
<gene>
    <name evidence="6" type="ORF">pipiens_012555</name>
</gene>
<name>A0ABD1D1Y9_CULPP</name>
<dbReference type="Proteomes" id="UP001562425">
    <property type="component" value="Unassembled WGS sequence"/>
</dbReference>
<evidence type="ECO:0000256" key="2">
    <source>
        <dbReference type="ARBA" id="ARBA00022692"/>
    </source>
</evidence>
<accession>A0ABD1D1Y9</accession>
<evidence type="ECO:0000256" key="3">
    <source>
        <dbReference type="ARBA" id="ARBA00022989"/>
    </source>
</evidence>
<dbReference type="PANTHER" id="PTHR12778">
    <property type="entry name" value="SOLUTE CARRIER FAMILY 33 ACETYL-COA TRANSPORTER -RELATED"/>
    <property type="match status" value="1"/>
</dbReference>
<dbReference type="InterPro" id="IPR004752">
    <property type="entry name" value="AmpG_permease/AT-1"/>
</dbReference>
<dbReference type="GO" id="GO:0016020">
    <property type="term" value="C:membrane"/>
    <property type="evidence" value="ECO:0007669"/>
    <property type="project" value="UniProtKB-SubCell"/>
</dbReference>
<feature type="transmembrane region" description="Helical" evidence="5">
    <location>
        <begin position="44"/>
        <end position="65"/>
    </location>
</feature>
<sequence>MVTLPGFLCFCGFVFLVTTTLIALLVVLLNPLQIILPLVFSKGWPYQIALTLHAAAVVCFTPAMIYDHHVPYYYYQIPLTNYGLYQIALYSMFVAVMAFFARISDSAVGETYMTLLNTLSNLDGNWPITVVLWMVDVLT</sequence>
<evidence type="ECO:0000256" key="4">
    <source>
        <dbReference type="ARBA" id="ARBA00023136"/>
    </source>
</evidence>
<dbReference type="PANTHER" id="PTHR12778:SF9">
    <property type="entry name" value="ACETYL-COENZYME A TRANSPORTER 1"/>
    <property type="match status" value="1"/>
</dbReference>
<keyword evidence="3 5" id="KW-1133">Transmembrane helix</keyword>
<reference evidence="6 7" key="1">
    <citation type="submission" date="2024-05" db="EMBL/GenBank/DDBJ databases">
        <title>Culex pipiens pipiens assembly and annotation.</title>
        <authorList>
            <person name="Alout H."/>
            <person name="Durand T."/>
        </authorList>
    </citation>
    <scope>NUCLEOTIDE SEQUENCE [LARGE SCALE GENOMIC DNA]</scope>
    <source>
        <strain evidence="6">HA-2024</strain>
        <tissue evidence="6">Whole body</tissue>
    </source>
</reference>
<evidence type="ECO:0000256" key="1">
    <source>
        <dbReference type="ARBA" id="ARBA00004141"/>
    </source>
</evidence>
<comment type="subcellular location">
    <subcellularLocation>
        <location evidence="1">Membrane</location>
        <topology evidence="1">Multi-pass membrane protein</topology>
    </subcellularLocation>
</comment>
<dbReference type="InterPro" id="IPR024371">
    <property type="entry name" value="AcetylCoA_trans_1-like"/>
</dbReference>
<evidence type="ECO:0000313" key="6">
    <source>
        <dbReference type="EMBL" id="KAL1389218.1"/>
    </source>
</evidence>
<dbReference type="EMBL" id="JBEHCU010008017">
    <property type="protein sequence ID" value="KAL1389218.1"/>
    <property type="molecule type" value="Genomic_DNA"/>
</dbReference>
<comment type="caution">
    <text evidence="6">The sequence shown here is derived from an EMBL/GenBank/DDBJ whole genome shotgun (WGS) entry which is preliminary data.</text>
</comment>
<protein>
    <submittedName>
        <fullName evidence="6">Uncharacterized protein</fullName>
    </submittedName>
</protein>
<evidence type="ECO:0000256" key="5">
    <source>
        <dbReference type="SAM" id="Phobius"/>
    </source>
</evidence>
<feature type="transmembrane region" description="Helical" evidence="5">
    <location>
        <begin position="6"/>
        <end position="32"/>
    </location>
</feature>
<dbReference type="AlphaFoldDB" id="A0ABD1D1Y9"/>
<keyword evidence="7" id="KW-1185">Reference proteome</keyword>
<evidence type="ECO:0000313" key="7">
    <source>
        <dbReference type="Proteomes" id="UP001562425"/>
    </source>
</evidence>
<proteinExistence type="predicted"/>
<organism evidence="6 7">
    <name type="scientific">Culex pipiens pipiens</name>
    <name type="common">Northern house mosquito</name>
    <dbReference type="NCBI Taxonomy" id="38569"/>
    <lineage>
        <taxon>Eukaryota</taxon>
        <taxon>Metazoa</taxon>
        <taxon>Ecdysozoa</taxon>
        <taxon>Arthropoda</taxon>
        <taxon>Hexapoda</taxon>
        <taxon>Insecta</taxon>
        <taxon>Pterygota</taxon>
        <taxon>Neoptera</taxon>
        <taxon>Endopterygota</taxon>
        <taxon>Diptera</taxon>
        <taxon>Nematocera</taxon>
        <taxon>Culicoidea</taxon>
        <taxon>Culicidae</taxon>
        <taxon>Culicinae</taxon>
        <taxon>Culicini</taxon>
        <taxon>Culex</taxon>
        <taxon>Culex</taxon>
    </lineage>
</organism>
<keyword evidence="2 5" id="KW-0812">Transmembrane</keyword>
<feature type="transmembrane region" description="Helical" evidence="5">
    <location>
        <begin position="85"/>
        <end position="103"/>
    </location>
</feature>